<dbReference type="EMBL" id="JALNMH010000006">
    <property type="protein sequence ID" value="MCK7593660.1"/>
    <property type="molecule type" value="Genomic_DNA"/>
</dbReference>
<reference evidence="2" key="1">
    <citation type="submission" date="2022-04" db="EMBL/GenBank/DDBJ databases">
        <title>Lysobacter sp. CAU 1642 isolated from sea sand.</title>
        <authorList>
            <person name="Kim W."/>
        </authorList>
    </citation>
    <scope>NUCLEOTIDE SEQUENCE</scope>
    <source>
        <strain evidence="2">CAU 1642</strain>
    </source>
</reference>
<comment type="caution">
    <text evidence="2">The sequence shown here is derived from an EMBL/GenBank/DDBJ whole genome shotgun (WGS) entry which is preliminary data.</text>
</comment>
<evidence type="ECO:0000313" key="3">
    <source>
        <dbReference type="Proteomes" id="UP001431449"/>
    </source>
</evidence>
<accession>A0ABT0GGK5</accession>
<proteinExistence type="predicted"/>
<feature type="region of interest" description="Disordered" evidence="1">
    <location>
        <begin position="125"/>
        <end position="167"/>
    </location>
</feature>
<dbReference type="RefSeq" id="WP_248207661.1">
    <property type="nucleotide sequence ID" value="NZ_JALNMH010000006.1"/>
</dbReference>
<organism evidence="2 3">
    <name type="scientific">Pseudomarimonas salicorniae</name>
    <dbReference type="NCBI Taxonomy" id="2933270"/>
    <lineage>
        <taxon>Bacteria</taxon>
        <taxon>Pseudomonadati</taxon>
        <taxon>Pseudomonadota</taxon>
        <taxon>Gammaproteobacteria</taxon>
        <taxon>Lysobacterales</taxon>
        <taxon>Lysobacteraceae</taxon>
        <taxon>Pseudomarimonas</taxon>
    </lineage>
</organism>
<sequence>MHSSEAEDARGAGQLVSDLLRFQVKLLVDAARDLILVPLTLGAAVLDLLLSHRRKPRYFYALLALGERSERLIDLWAVLYERMGPAPGNVDQVMDQIESAIRDPQQGKRRARVLRRWLERRIRREAAQRLGPRHGGAAPAAPPQEDSGQSDAAEQATPRPAPDAGRD</sequence>
<protein>
    <submittedName>
        <fullName evidence="2">Uncharacterized protein</fullName>
    </submittedName>
</protein>
<evidence type="ECO:0000313" key="2">
    <source>
        <dbReference type="EMBL" id="MCK7593660.1"/>
    </source>
</evidence>
<dbReference type="Proteomes" id="UP001431449">
    <property type="component" value="Unassembled WGS sequence"/>
</dbReference>
<gene>
    <name evidence="2" type="ORF">M0G41_08260</name>
</gene>
<evidence type="ECO:0000256" key="1">
    <source>
        <dbReference type="SAM" id="MobiDB-lite"/>
    </source>
</evidence>
<name>A0ABT0GGK5_9GAMM</name>
<keyword evidence="3" id="KW-1185">Reference proteome</keyword>